<dbReference type="EMBL" id="CAJOBA010034355">
    <property type="protein sequence ID" value="CAF3983479.1"/>
    <property type="molecule type" value="Genomic_DNA"/>
</dbReference>
<reference evidence="4" key="1">
    <citation type="submission" date="2021-02" db="EMBL/GenBank/DDBJ databases">
        <authorList>
            <person name="Nowell W R."/>
        </authorList>
    </citation>
    <scope>NUCLEOTIDE SEQUENCE</scope>
</reference>
<organism evidence="4 5">
    <name type="scientific">Didymodactylos carnosus</name>
    <dbReference type="NCBI Taxonomy" id="1234261"/>
    <lineage>
        <taxon>Eukaryota</taxon>
        <taxon>Metazoa</taxon>
        <taxon>Spiralia</taxon>
        <taxon>Gnathifera</taxon>
        <taxon>Rotifera</taxon>
        <taxon>Eurotatoria</taxon>
        <taxon>Bdelloidea</taxon>
        <taxon>Philodinida</taxon>
        <taxon>Philodinidae</taxon>
        <taxon>Didymodactylos</taxon>
    </lineage>
</organism>
<sequence>MIKINDATPTKRSRDDQQHPQLLRKINNNQTSLYFNSNRQFRPSANSFKQPASDQKRQSFPAFRIIFKDQQHRPEELSIIKDLNKQLKMTLSCGRYSTFGKSISFLLFANTATQFDLLLDQDKWPKKISDQEFQLDIPKKTPIAYSIVVLDVPPQWNAQGFGEELKRHYSTIVKAERLFVRGGKPISKVRIDFSSNEHLSKILKDKTILLDDENTAYHIEPYIPPMRVLRCYVCQQYGDHTASNCPNKDHPICFKCGQNHDYDRECQNPVCCPHCKGPHMAGNPQCGENIEQRQRKNTEAKARNLVSTPAQNAWINPLRPLSQSTINIQLRKIMSY</sequence>
<feature type="domain" description="CCHC-type" evidence="2">
    <location>
        <begin position="252"/>
        <end position="268"/>
    </location>
</feature>
<dbReference type="GO" id="GO:0003676">
    <property type="term" value="F:nucleic acid binding"/>
    <property type="evidence" value="ECO:0007669"/>
    <property type="project" value="InterPro"/>
</dbReference>
<protein>
    <recommendedName>
        <fullName evidence="2">CCHC-type domain-containing protein</fullName>
    </recommendedName>
</protein>
<name>A0A8S2N203_9BILA</name>
<feature type="region of interest" description="Disordered" evidence="1">
    <location>
        <begin position="1"/>
        <end position="20"/>
    </location>
</feature>
<evidence type="ECO:0000313" key="4">
    <source>
        <dbReference type="EMBL" id="CAF3983479.1"/>
    </source>
</evidence>
<dbReference type="AlphaFoldDB" id="A0A8S2N203"/>
<dbReference type="Proteomes" id="UP000677228">
    <property type="component" value="Unassembled WGS sequence"/>
</dbReference>
<dbReference type="Proteomes" id="UP000682733">
    <property type="component" value="Unassembled WGS sequence"/>
</dbReference>
<gene>
    <name evidence="3" type="ORF">OVA965_LOCUS22627</name>
    <name evidence="4" type="ORF">TMI583_LOCUS23342</name>
</gene>
<evidence type="ECO:0000313" key="3">
    <source>
        <dbReference type="EMBL" id="CAF1172130.1"/>
    </source>
</evidence>
<accession>A0A8S2N203</accession>
<dbReference type="GO" id="GO:0008270">
    <property type="term" value="F:zinc ion binding"/>
    <property type="evidence" value="ECO:0007669"/>
    <property type="project" value="InterPro"/>
</dbReference>
<dbReference type="InterPro" id="IPR036875">
    <property type="entry name" value="Znf_CCHC_sf"/>
</dbReference>
<dbReference type="SMART" id="SM00343">
    <property type="entry name" value="ZnF_C2HC"/>
    <property type="match status" value="2"/>
</dbReference>
<evidence type="ECO:0000256" key="1">
    <source>
        <dbReference type="SAM" id="MobiDB-lite"/>
    </source>
</evidence>
<proteinExistence type="predicted"/>
<evidence type="ECO:0000313" key="5">
    <source>
        <dbReference type="Proteomes" id="UP000682733"/>
    </source>
</evidence>
<dbReference type="SUPFAM" id="SSF57756">
    <property type="entry name" value="Retrovirus zinc finger-like domains"/>
    <property type="match status" value="1"/>
</dbReference>
<evidence type="ECO:0000259" key="2">
    <source>
        <dbReference type="SMART" id="SM00343"/>
    </source>
</evidence>
<dbReference type="EMBL" id="CAJNOK010012831">
    <property type="protein sequence ID" value="CAF1172130.1"/>
    <property type="molecule type" value="Genomic_DNA"/>
</dbReference>
<comment type="caution">
    <text evidence="4">The sequence shown here is derived from an EMBL/GenBank/DDBJ whole genome shotgun (WGS) entry which is preliminary data.</text>
</comment>
<dbReference type="Gene3D" id="4.10.60.10">
    <property type="entry name" value="Zinc finger, CCHC-type"/>
    <property type="match status" value="1"/>
</dbReference>
<dbReference type="InterPro" id="IPR001878">
    <property type="entry name" value="Znf_CCHC"/>
</dbReference>
<feature type="domain" description="CCHC-type" evidence="2">
    <location>
        <begin position="230"/>
        <end position="247"/>
    </location>
</feature>